<dbReference type="EMBL" id="MSCH01000003">
    <property type="protein sequence ID" value="PQJ52548.1"/>
    <property type="molecule type" value="Genomic_DNA"/>
</dbReference>
<accession>A0A2S7US24</accession>
<name>A0A2S7US24_9GAMM</name>
<dbReference type="AlphaFoldDB" id="A0A2S7US24"/>
<keyword evidence="1" id="KW-0732">Signal</keyword>
<proteinExistence type="predicted"/>
<reference evidence="2 3" key="1">
    <citation type="submission" date="2016-12" db="EMBL/GenBank/DDBJ databases">
        <title>Diversity of luminous bacteria.</title>
        <authorList>
            <person name="Yoshizawa S."/>
            <person name="Kogure K."/>
        </authorList>
    </citation>
    <scope>NUCLEOTIDE SEQUENCE [LARGE SCALE GENOMIC DNA]</scope>
    <source>
        <strain evidence="2 3">SA4-48</strain>
    </source>
</reference>
<protein>
    <submittedName>
        <fullName evidence="2">Uncharacterized protein</fullName>
    </submittedName>
</protein>
<feature type="chain" id="PRO_5015536186" evidence="1">
    <location>
        <begin position="19"/>
        <end position="138"/>
    </location>
</feature>
<feature type="signal peptide" evidence="1">
    <location>
        <begin position="1"/>
        <end position="18"/>
    </location>
</feature>
<keyword evidence="3" id="KW-1185">Reference proteome</keyword>
<sequence length="138" mass="15409">MQKLMLFVFSIYAFAVSAEPNTTKDLYIASYIKSMTPLLRKNVMNRMPDLSLNDLNLIVTTTTEQMADCSYYSIADYPERYRNLSISTISQGVNVFESAAQVEALMQSDIEAGTITPEKVVSLVEDANEKIALCMEGL</sequence>
<gene>
    <name evidence="2" type="ORF">BTO11_02030</name>
</gene>
<dbReference type="RefSeq" id="WP_105051009.1">
    <property type="nucleotide sequence ID" value="NZ_BMYG01000004.1"/>
</dbReference>
<evidence type="ECO:0000313" key="2">
    <source>
        <dbReference type="EMBL" id="PQJ52548.1"/>
    </source>
</evidence>
<evidence type="ECO:0000256" key="1">
    <source>
        <dbReference type="SAM" id="SignalP"/>
    </source>
</evidence>
<dbReference type="Proteomes" id="UP000239007">
    <property type="component" value="Unassembled WGS sequence"/>
</dbReference>
<evidence type="ECO:0000313" key="3">
    <source>
        <dbReference type="Proteomes" id="UP000239007"/>
    </source>
</evidence>
<organism evidence="2 3">
    <name type="scientific">Psychrosphaera saromensis</name>
    <dbReference type="NCBI Taxonomy" id="716813"/>
    <lineage>
        <taxon>Bacteria</taxon>
        <taxon>Pseudomonadati</taxon>
        <taxon>Pseudomonadota</taxon>
        <taxon>Gammaproteobacteria</taxon>
        <taxon>Alteromonadales</taxon>
        <taxon>Pseudoalteromonadaceae</taxon>
        <taxon>Psychrosphaera</taxon>
    </lineage>
</organism>
<comment type="caution">
    <text evidence="2">The sequence shown here is derived from an EMBL/GenBank/DDBJ whole genome shotgun (WGS) entry which is preliminary data.</text>
</comment>